<dbReference type="InterPro" id="IPR008893">
    <property type="entry name" value="WGR_domain"/>
</dbReference>
<evidence type="ECO:0000313" key="2">
    <source>
        <dbReference type="EMBL" id="GIG82951.1"/>
    </source>
</evidence>
<dbReference type="Gene3D" id="2.20.140.10">
    <property type="entry name" value="WGR domain"/>
    <property type="match status" value="1"/>
</dbReference>
<organism evidence="2 3">
    <name type="scientific">Planotetraspora kaengkrachanensis</name>
    <dbReference type="NCBI Taxonomy" id="575193"/>
    <lineage>
        <taxon>Bacteria</taxon>
        <taxon>Bacillati</taxon>
        <taxon>Actinomycetota</taxon>
        <taxon>Actinomycetes</taxon>
        <taxon>Streptosporangiales</taxon>
        <taxon>Streptosporangiaceae</taxon>
        <taxon>Planotetraspora</taxon>
    </lineage>
</organism>
<evidence type="ECO:0000313" key="3">
    <source>
        <dbReference type="Proteomes" id="UP000630097"/>
    </source>
</evidence>
<protein>
    <recommendedName>
        <fullName evidence="1">WGR domain-containing protein</fullName>
    </recommendedName>
</protein>
<dbReference type="RefSeq" id="WP_203886280.1">
    <property type="nucleotide sequence ID" value="NZ_BAABHH010000002.1"/>
</dbReference>
<reference evidence="2 3" key="1">
    <citation type="submission" date="2021-01" db="EMBL/GenBank/DDBJ databases">
        <title>Whole genome shotgun sequence of Planotetraspora kaengkrachanensis NBRC 104272.</title>
        <authorList>
            <person name="Komaki H."/>
            <person name="Tamura T."/>
        </authorList>
    </citation>
    <scope>NUCLEOTIDE SEQUENCE [LARGE SCALE GENOMIC DNA]</scope>
    <source>
        <strain evidence="2 3">NBRC 104272</strain>
    </source>
</reference>
<comment type="caution">
    <text evidence="2">The sequence shown here is derived from an EMBL/GenBank/DDBJ whole genome shotgun (WGS) entry which is preliminary data.</text>
</comment>
<proteinExistence type="predicted"/>
<accession>A0A8J3PXH4</accession>
<dbReference type="AlphaFoldDB" id="A0A8J3PXH4"/>
<sequence>MENWRRFERVQDGACEFWQIRQEGIRCHISWGRDGSRRGGSTTVALLDERHAKSHVEKKIRGQLRKGFLEVAGLPAPIGDPDALVVETIADAQGKRAYGLPRPQYLPVEGFRDVVCHARIHPESPGTGFYHYLVLRDEGRSALAFNVRGSSHRPEAVTGFLETVVTVRDLPFDGRPHHKIALARPVGPFSHALLCSPALGQAAVAYPTIAARVATAFPIYDCEIGDADAEVFVDARIHGHGALPYSDWARRPHPVVDLRFDIQGPDPERDHTFKVYQRVRLDTLMPKLAAASPDSWLEVRSFRGEIRRLTPTNLAAPSDLDRFLLDSQPAI</sequence>
<name>A0A8J3PXH4_9ACTN</name>
<dbReference type="EMBL" id="BONV01000035">
    <property type="protein sequence ID" value="GIG82951.1"/>
    <property type="molecule type" value="Genomic_DNA"/>
</dbReference>
<dbReference type="Pfam" id="PF05406">
    <property type="entry name" value="WGR"/>
    <property type="match status" value="1"/>
</dbReference>
<keyword evidence="3" id="KW-1185">Reference proteome</keyword>
<gene>
    <name evidence="2" type="ORF">Pka01_60780</name>
</gene>
<feature type="domain" description="WGR" evidence="1">
    <location>
        <begin position="10"/>
        <end position="70"/>
    </location>
</feature>
<evidence type="ECO:0000259" key="1">
    <source>
        <dbReference type="Pfam" id="PF05406"/>
    </source>
</evidence>
<dbReference type="Proteomes" id="UP000630097">
    <property type="component" value="Unassembled WGS sequence"/>
</dbReference>